<reference evidence="2" key="1">
    <citation type="submission" date="2021-01" db="EMBL/GenBank/DDBJ databases">
        <authorList>
            <person name="Rakov C."/>
            <person name="Yerushalmy O."/>
            <person name="Alkalay-Oren S."/>
            <person name="Coppenhagen-Glazer S."/>
            <person name="Hazan R."/>
        </authorList>
    </citation>
    <scope>NUCLEOTIDE SEQUENCE</scope>
</reference>
<evidence type="ECO:0008006" key="4">
    <source>
        <dbReference type="Google" id="ProtNLM"/>
    </source>
</evidence>
<organism evidence="2 3">
    <name type="scientific">Mycobacterium phage Maco2</name>
    <dbReference type="NCBI Taxonomy" id="2805749"/>
    <lineage>
        <taxon>Viruses</taxon>
        <taxon>Duplodnaviria</taxon>
        <taxon>Heunggongvirae</taxon>
        <taxon>Uroviricota</taxon>
        <taxon>Caudoviricetes</taxon>
        <taxon>Mapvirus</taxon>
        <taxon>Mapvirus Ff47</taxon>
    </lineage>
</organism>
<keyword evidence="1" id="KW-0812">Transmembrane</keyword>
<evidence type="ECO:0000313" key="3">
    <source>
        <dbReference type="Proteomes" id="UP000663627"/>
    </source>
</evidence>
<keyword evidence="1" id="KW-1133">Transmembrane helix</keyword>
<feature type="transmembrane region" description="Helical" evidence="1">
    <location>
        <begin position="63"/>
        <end position="84"/>
    </location>
</feature>
<dbReference type="Proteomes" id="UP000663627">
    <property type="component" value="Segment"/>
</dbReference>
<keyword evidence="1" id="KW-0472">Membrane</keyword>
<proteinExistence type="predicted"/>
<dbReference type="InterPro" id="IPR056964">
    <property type="entry name" value="Phage_holin"/>
</dbReference>
<name>A0A899INH7_9CAUD</name>
<feature type="transmembrane region" description="Helical" evidence="1">
    <location>
        <begin position="96"/>
        <end position="114"/>
    </location>
</feature>
<sequence>MRWVYLVGVLGIVGTLAADPWMDNEDYKLGANLSLIYLAFLSTCFTIRYIGWANWRANKIGQIFALFSVLLTLTLIQACFSVWTQSDYPGREYVRFVIYSGGVLGMLGMLLSLWQHQRRDRKKECQSSKSDPPDLM</sequence>
<dbReference type="Pfam" id="PF23778">
    <property type="entry name" value="Phage_holin_2"/>
    <property type="match status" value="1"/>
</dbReference>
<feature type="transmembrane region" description="Helical" evidence="1">
    <location>
        <begin position="33"/>
        <end position="51"/>
    </location>
</feature>
<evidence type="ECO:0000313" key="2">
    <source>
        <dbReference type="EMBL" id="QSL99640.1"/>
    </source>
</evidence>
<evidence type="ECO:0000256" key="1">
    <source>
        <dbReference type="SAM" id="Phobius"/>
    </source>
</evidence>
<protein>
    <recommendedName>
        <fullName evidence="4">Holin</fullName>
    </recommendedName>
</protein>
<accession>A0A899INH7</accession>
<dbReference type="EMBL" id="MW460248">
    <property type="protein sequence ID" value="QSL99640.1"/>
    <property type="molecule type" value="Genomic_DNA"/>
</dbReference>